<dbReference type="Pfam" id="PF00498">
    <property type="entry name" value="FHA"/>
    <property type="match status" value="1"/>
</dbReference>
<evidence type="ECO:0000313" key="2">
    <source>
        <dbReference type="EMBL" id="GMH60711.1"/>
    </source>
</evidence>
<evidence type="ECO:0000259" key="1">
    <source>
        <dbReference type="PROSITE" id="PS50006"/>
    </source>
</evidence>
<dbReference type="AlphaFoldDB" id="A0A9W6ZW02"/>
<dbReference type="SMART" id="SM00240">
    <property type="entry name" value="FHA"/>
    <property type="match status" value="1"/>
</dbReference>
<dbReference type="PROSITE" id="PS50006">
    <property type="entry name" value="FHA_DOMAIN"/>
    <property type="match status" value="1"/>
</dbReference>
<dbReference type="OrthoDB" id="444265at2759"/>
<name>A0A9W6ZW02_9STRA</name>
<sequence>MNIPSPTWRVQPVPKGWYIEAIKRGVVRGILELGYTTLGEEVLRKFIIESGNQGQFRVGRDDDQCEIGISSSLASRVHAVVHFRRVSSTVTLPYIYDCNSTHGVFLNTKE</sequence>
<protein>
    <recommendedName>
        <fullName evidence="1">FHA domain-containing protein</fullName>
    </recommendedName>
</protein>
<gene>
    <name evidence="2" type="ORF">TrRE_jg12850</name>
</gene>
<evidence type="ECO:0000313" key="3">
    <source>
        <dbReference type="Proteomes" id="UP001165082"/>
    </source>
</evidence>
<feature type="non-terminal residue" evidence="2">
    <location>
        <position position="1"/>
    </location>
</feature>
<proteinExistence type="predicted"/>
<dbReference type="PANTHER" id="PTHR23308">
    <property type="entry name" value="NUCLEAR INHIBITOR OF PROTEIN PHOSPHATASE-1"/>
    <property type="match status" value="1"/>
</dbReference>
<dbReference type="Proteomes" id="UP001165082">
    <property type="component" value="Unassembled WGS sequence"/>
</dbReference>
<keyword evidence="3" id="KW-1185">Reference proteome</keyword>
<dbReference type="EMBL" id="BRXZ01002375">
    <property type="protein sequence ID" value="GMH60711.1"/>
    <property type="molecule type" value="Genomic_DNA"/>
</dbReference>
<dbReference type="InterPro" id="IPR050923">
    <property type="entry name" value="Cell_Proc_Reg/RNA_Proc"/>
</dbReference>
<dbReference type="InterPro" id="IPR008984">
    <property type="entry name" value="SMAD_FHA_dom_sf"/>
</dbReference>
<dbReference type="Gene3D" id="2.60.200.20">
    <property type="match status" value="1"/>
</dbReference>
<dbReference type="SUPFAM" id="SSF49879">
    <property type="entry name" value="SMAD/FHA domain"/>
    <property type="match status" value="1"/>
</dbReference>
<reference evidence="2" key="1">
    <citation type="submission" date="2022-07" db="EMBL/GenBank/DDBJ databases">
        <title>Genome analysis of Parmales, a sister group of diatoms, reveals the evolutionary specialization of diatoms from phago-mixotrophs to photoautotrophs.</title>
        <authorList>
            <person name="Ban H."/>
            <person name="Sato S."/>
            <person name="Yoshikawa S."/>
            <person name="Kazumasa Y."/>
            <person name="Nakamura Y."/>
            <person name="Ichinomiya M."/>
            <person name="Saitoh K."/>
            <person name="Sato N."/>
            <person name="Blanc-Mathieu R."/>
            <person name="Endo H."/>
            <person name="Kuwata A."/>
            <person name="Ogata H."/>
        </authorList>
    </citation>
    <scope>NUCLEOTIDE SEQUENCE</scope>
</reference>
<comment type="caution">
    <text evidence="2">The sequence shown here is derived from an EMBL/GenBank/DDBJ whole genome shotgun (WGS) entry which is preliminary data.</text>
</comment>
<organism evidence="2 3">
    <name type="scientific">Triparma retinervis</name>
    <dbReference type="NCBI Taxonomy" id="2557542"/>
    <lineage>
        <taxon>Eukaryota</taxon>
        <taxon>Sar</taxon>
        <taxon>Stramenopiles</taxon>
        <taxon>Ochrophyta</taxon>
        <taxon>Bolidophyceae</taxon>
        <taxon>Parmales</taxon>
        <taxon>Triparmaceae</taxon>
        <taxon>Triparma</taxon>
    </lineage>
</organism>
<feature type="domain" description="FHA" evidence="1">
    <location>
        <begin position="56"/>
        <end position="110"/>
    </location>
</feature>
<dbReference type="InterPro" id="IPR000253">
    <property type="entry name" value="FHA_dom"/>
</dbReference>
<accession>A0A9W6ZW02</accession>